<protein>
    <submittedName>
        <fullName evidence="1">Uncharacterized protein</fullName>
    </submittedName>
</protein>
<dbReference type="Proteomes" id="UP000596902">
    <property type="component" value="Unassembled WGS sequence"/>
</dbReference>
<accession>A0A8H7B8K2</accession>
<sequence>MPFTGTLPKLQSDIISSLSADLRPIVYSDLNVPVGGHVWIGCRSDSTRADTSHVIFFADAKWPMRVHTPFEEFQVRRKINNLLSYRGFREILAELDNGDIIDCNSRVFIERNLLRINKAIRTELMDLVFGRNEVESYTGSSEREMKNGCQSLKFIAVNFANLRRLMYHIQSTSLYLIPTEEAIALVDAFRAIAVPAKKLQMLHFAWNEEELTTARVLNNKR</sequence>
<comment type="caution">
    <text evidence="1">The sequence shown here is derived from an EMBL/GenBank/DDBJ whole genome shotgun (WGS) entry which is preliminary data.</text>
</comment>
<name>A0A8H7B8K2_9PLEO</name>
<dbReference type="AlphaFoldDB" id="A0A8H7B8K2"/>
<dbReference type="EMBL" id="JAAABM010000006">
    <property type="protein sequence ID" value="KAF7677053.1"/>
    <property type="molecule type" value="Genomic_DNA"/>
</dbReference>
<gene>
    <name evidence="1" type="ORF">GT037_005265</name>
</gene>
<reference evidence="1" key="1">
    <citation type="submission" date="2020-01" db="EMBL/GenBank/DDBJ databases">
        <authorList>
            <person name="Feng Z.H.Z."/>
        </authorList>
    </citation>
    <scope>NUCLEOTIDE SEQUENCE</scope>
    <source>
        <strain evidence="1">CBS107.38</strain>
    </source>
</reference>
<proteinExistence type="predicted"/>
<evidence type="ECO:0000313" key="1">
    <source>
        <dbReference type="EMBL" id="KAF7677053.1"/>
    </source>
</evidence>
<dbReference type="RefSeq" id="XP_038787262.1">
    <property type="nucleotide sequence ID" value="XM_038930312.1"/>
</dbReference>
<organism evidence="1 2">
    <name type="scientific">Alternaria burnsii</name>
    <dbReference type="NCBI Taxonomy" id="1187904"/>
    <lineage>
        <taxon>Eukaryota</taxon>
        <taxon>Fungi</taxon>
        <taxon>Dikarya</taxon>
        <taxon>Ascomycota</taxon>
        <taxon>Pezizomycotina</taxon>
        <taxon>Dothideomycetes</taxon>
        <taxon>Pleosporomycetidae</taxon>
        <taxon>Pleosporales</taxon>
        <taxon>Pleosporineae</taxon>
        <taxon>Pleosporaceae</taxon>
        <taxon>Alternaria</taxon>
        <taxon>Alternaria sect. Alternaria</taxon>
    </lineage>
</organism>
<reference evidence="1" key="2">
    <citation type="submission" date="2020-08" db="EMBL/GenBank/DDBJ databases">
        <title>Draft Genome Sequence of Cumin Blight Pathogen Alternaria burnsii.</title>
        <authorList>
            <person name="Feng Z."/>
        </authorList>
    </citation>
    <scope>NUCLEOTIDE SEQUENCE</scope>
    <source>
        <strain evidence="1">CBS107.38</strain>
    </source>
</reference>
<dbReference type="GeneID" id="62203490"/>
<keyword evidence="2" id="KW-1185">Reference proteome</keyword>
<evidence type="ECO:0000313" key="2">
    <source>
        <dbReference type="Proteomes" id="UP000596902"/>
    </source>
</evidence>